<dbReference type="InterPro" id="IPR003959">
    <property type="entry name" value="ATPase_AAA_core"/>
</dbReference>
<dbReference type="Pfam" id="PF00004">
    <property type="entry name" value="AAA"/>
    <property type="match status" value="1"/>
</dbReference>
<feature type="compositionally biased region" description="Low complexity" evidence="1">
    <location>
        <begin position="690"/>
        <end position="702"/>
    </location>
</feature>
<keyword evidence="3" id="KW-0378">Hydrolase</keyword>
<dbReference type="InterPro" id="IPR056599">
    <property type="entry name" value="AAA_lid_fung"/>
</dbReference>
<dbReference type="GO" id="GO:0016887">
    <property type="term" value="F:ATP hydrolysis activity"/>
    <property type="evidence" value="ECO:0007669"/>
    <property type="project" value="InterPro"/>
</dbReference>
<dbReference type="Pfam" id="PF22942">
    <property type="entry name" value="DUF7025"/>
    <property type="match status" value="1"/>
</dbReference>
<dbReference type="AlphaFoldDB" id="A0AAE1CEF1"/>
<dbReference type="GO" id="GO:0005524">
    <property type="term" value="F:ATP binding"/>
    <property type="evidence" value="ECO:0007669"/>
    <property type="project" value="InterPro"/>
</dbReference>
<feature type="domain" description="AAA+ ATPase" evidence="2">
    <location>
        <begin position="388"/>
        <end position="516"/>
    </location>
</feature>
<evidence type="ECO:0000313" key="3">
    <source>
        <dbReference type="EMBL" id="KAK3690375.1"/>
    </source>
</evidence>
<feature type="compositionally biased region" description="Basic residues" evidence="1">
    <location>
        <begin position="673"/>
        <end position="687"/>
    </location>
</feature>
<reference evidence="3" key="1">
    <citation type="journal article" date="2023" name="Mol. Phylogenet. Evol.">
        <title>Genome-scale phylogeny and comparative genomics of the fungal order Sordariales.</title>
        <authorList>
            <person name="Hensen N."/>
            <person name="Bonometti L."/>
            <person name="Westerberg I."/>
            <person name="Brannstrom I.O."/>
            <person name="Guillou S."/>
            <person name="Cros-Aarteil S."/>
            <person name="Calhoun S."/>
            <person name="Haridas S."/>
            <person name="Kuo A."/>
            <person name="Mondo S."/>
            <person name="Pangilinan J."/>
            <person name="Riley R."/>
            <person name="LaButti K."/>
            <person name="Andreopoulos B."/>
            <person name="Lipzen A."/>
            <person name="Chen C."/>
            <person name="Yan M."/>
            <person name="Daum C."/>
            <person name="Ng V."/>
            <person name="Clum A."/>
            <person name="Steindorff A."/>
            <person name="Ohm R.A."/>
            <person name="Martin F."/>
            <person name="Silar P."/>
            <person name="Natvig D.O."/>
            <person name="Lalanne C."/>
            <person name="Gautier V."/>
            <person name="Ament-Velasquez S.L."/>
            <person name="Kruys A."/>
            <person name="Hutchinson M.I."/>
            <person name="Powell A.J."/>
            <person name="Barry K."/>
            <person name="Miller A.N."/>
            <person name="Grigoriev I.V."/>
            <person name="Debuchy R."/>
            <person name="Gladieux P."/>
            <person name="Hiltunen Thoren M."/>
            <person name="Johannesson H."/>
        </authorList>
    </citation>
    <scope>NUCLEOTIDE SEQUENCE</scope>
    <source>
        <strain evidence="3">CBS 314.62</strain>
    </source>
</reference>
<dbReference type="InterPro" id="IPR054289">
    <property type="entry name" value="DUF7025"/>
</dbReference>
<reference evidence="3" key="2">
    <citation type="submission" date="2023-06" db="EMBL/GenBank/DDBJ databases">
        <authorList>
            <consortium name="Lawrence Berkeley National Laboratory"/>
            <person name="Haridas S."/>
            <person name="Hensen N."/>
            <person name="Bonometti L."/>
            <person name="Westerberg I."/>
            <person name="Brannstrom I.O."/>
            <person name="Guillou S."/>
            <person name="Cros-Aarteil S."/>
            <person name="Calhoun S."/>
            <person name="Kuo A."/>
            <person name="Mondo S."/>
            <person name="Pangilinan J."/>
            <person name="Riley R."/>
            <person name="Labutti K."/>
            <person name="Andreopoulos B."/>
            <person name="Lipzen A."/>
            <person name="Chen C."/>
            <person name="Yanf M."/>
            <person name="Daum C."/>
            <person name="Ng V."/>
            <person name="Clum A."/>
            <person name="Steindorff A."/>
            <person name="Ohm R."/>
            <person name="Martin F."/>
            <person name="Silar P."/>
            <person name="Natvig D."/>
            <person name="Lalanne C."/>
            <person name="Gautier V."/>
            <person name="Ament-Velasquez S.L."/>
            <person name="Kruys A."/>
            <person name="Hutchinson M.I."/>
            <person name="Powell A.J."/>
            <person name="Barry K."/>
            <person name="Miller A.N."/>
            <person name="Grigoriev I.V."/>
            <person name="Debuchy R."/>
            <person name="Gladieux P."/>
            <person name="Thoren M.H."/>
            <person name="Johannesson H."/>
        </authorList>
    </citation>
    <scope>NUCLEOTIDE SEQUENCE</scope>
    <source>
        <strain evidence="3">CBS 314.62</strain>
    </source>
</reference>
<dbReference type="SUPFAM" id="SSF52540">
    <property type="entry name" value="P-loop containing nucleoside triphosphate hydrolases"/>
    <property type="match status" value="1"/>
</dbReference>
<protein>
    <submittedName>
        <fullName evidence="3">P-loop containing nucleoside triphosphate hydrolase protein</fullName>
    </submittedName>
</protein>
<organism evidence="3 4">
    <name type="scientific">Podospora appendiculata</name>
    <dbReference type="NCBI Taxonomy" id="314037"/>
    <lineage>
        <taxon>Eukaryota</taxon>
        <taxon>Fungi</taxon>
        <taxon>Dikarya</taxon>
        <taxon>Ascomycota</taxon>
        <taxon>Pezizomycotina</taxon>
        <taxon>Sordariomycetes</taxon>
        <taxon>Sordariomycetidae</taxon>
        <taxon>Sordariales</taxon>
        <taxon>Podosporaceae</taxon>
        <taxon>Podospora</taxon>
    </lineage>
</organism>
<dbReference type="PANTHER" id="PTHR46411:SF3">
    <property type="entry name" value="AAA+ ATPASE DOMAIN-CONTAINING PROTEIN"/>
    <property type="match status" value="1"/>
</dbReference>
<dbReference type="InterPro" id="IPR027417">
    <property type="entry name" value="P-loop_NTPase"/>
</dbReference>
<feature type="compositionally biased region" description="Basic residues" evidence="1">
    <location>
        <begin position="731"/>
        <end position="747"/>
    </location>
</feature>
<dbReference type="Proteomes" id="UP001270362">
    <property type="component" value="Unassembled WGS sequence"/>
</dbReference>
<evidence type="ECO:0000313" key="4">
    <source>
        <dbReference type="Proteomes" id="UP001270362"/>
    </source>
</evidence>
<dbReference type="Pfam" id="PF23232">
    <property type="entry name" value="AAA_lid_13"/>
    <property type="match status" value="1"/>
</dbReference>
<sequence>MRDRYLSKYMETSDKRVNGRGSPPAASRGEDADTDDAQEETTRKPGSVRIEYNYEPRPSIAKSDPERRRSLSQTPPGFLPSRLRIVNEQLYKEFGCLRGQLDATFLDTDLKGLVDNYREIQAGTIKKLPFSHLWYLFSPGQEVVTRFEETWQAYRVLQVLGGRKSLVPGEGEKSKDRTISQLEIECFSMDFDGHMQCTAEDGTVIESLADYLTERGKKYFALMSNMVSHRRYGGLSLLDGVQFETVEEASALSDRTGVFEIESDIIIDPTLAYRTVNPPSLGGGVISSPETEASEEIEAVEGGVSFILDDSAFIRQKWTDLLPALVYGYVLFCWKWYLLHIDLIEPVPTVQADESDGFERLVLPSGHRDIMRALVKTHAHKAGAAKRKGFIILLHGAPGVGKTSTAKCVAANAGRPLFAITCGDLGGETAQEVEANLERFFELARKWNCVLLLDEADVFLCTRTAGNMKQNSLVSVFLRVLKYYSGILVLTTNRVGSFDEAVKSRVHCALYYPPLDEDQTFKVRQMNINTLEKQNEALANPAARVHFSRLDIEDYAREHWKTGKRANRWNDRQIKNAFQSAIALAEWDTLKYTDGVENPRGPLLETGHFKTVAGASRHFDQYLEKVRRAEYIRVKETNLRDDKITNHLSDPDVGGYYAAQSRSTWPKQSSKSAKGKPTGKGKSKTRQKAPEPSSDESSSSSESESESSSDEGETSEEEKEEEEEVVPVPKPPKKKSGKKEKKKKDRD</sequence>
<feature type="region of interest" description="Disordered" evidence="1">
    <location>
        <begin position="1"/>
        <end position="78"/>
    </location>
</feature>
<feature type="compositionally biased region" description="Acidic residues" evidence="1">
    <location>
        <begin position="703"/>
        <end position="725"/>
    </location>
</feature>
<dbReference type="SMART" id="SM00382">
    <property type="entry name" value="AAA"/>
    <property type="match status" value="1"/>
</dbReference>
<feature type="compositionally biased region" description="Basic and acidic residues" evidence="1">
    <location>
        <begin position="1"/>
        <end position="17"/>
    </location>
</feature>
<evidence type="ECO:0000259" key="2">
    <source>
        <dbReference type="SMART" id="SM00382"/>
    </source>
</evidence>
<dbReference type="EMBL" id="JAULSO010000002">
    <property type="protein sequence ID" value="KAK3690375.1"/>
    <property type="molecule type" value="Genomic_DNA"/>
</dbReference>
<comment type="caution">
    <text evidence="3">The sequence shown here is derived from an EMBL/GenBank/DDBJ whole genome shotgun (WGS) entry which is preliminary data.</text>
</comment>
<dbReference type="InterPro" id="IPR003593">
    <property type="entry name" value="AAA+_ATPase"/>
</dbReference>
<evidence type="ECO:0000256" key="1">
    <source>
        <dbReference type="SAM" id="MobiDB-lite"/>
    </source>
</evidence>
<name>A0AAE1CEF1_9PEZI</name>
<dbReference type="CDD" id="cd19481">
    <property type="entry name" value="RecA-like_protease"/>
    <property type="match status" value="1"/>
</dbReference>
<gene>
    <name evidence="3" type="ORF">B0T22DRAFT_515682</name>
</gene>
<keyword evidence="4" id="KW-1185">Reference proteome</keyword>
<accession>A0AAE1CEF1</accession>
<dbReference type="PANTHER" id="PTHR46411">
    <property type="entry name" value="FAMILY ATPASE, PUTATIVE-RELATED"/>
    <property type="match status" value="1"/>
</dbReference>
<feature type="region of interest" description="Disordered" evidence="1">
    <location>
        <begin position="644"/>
        <end position="747"/>
    </location>
</feature>
<dbReference type="Gene3D" id="3.40.50.300">
    <property type="entry name" value="P-loop containing nucleotide triphosphate hydrolases"/>
    <property type="match status" value="1"/>
</dbReference>
<proteinExistence type="predicted"/>